<dbReference type="AlphaFoldDB" id="A0AAV7MF38"/>
<proteinExistence type="predicted"/>
<dbReference type="EMBL" id="JANPWB010000014">
    <property type="protein sequence ID" value="KAJ1100518.1"/>
    <property type="molecule type" value="Genomic_DNA"/>
</dbReference>
<gene>
    <name evidence="1" type="ORF">NDU88_005600</name>
</gene>
<accession>A0AAV7MF38</accession>
<name>A0AAV7MF38_PLEWA</name>
<dbReference type="Proteomes" id="UP001066276">
    <property type="component" value="Chromosome 10"/>
</dbReference>
<evidence type="ECO:0000313" key="2">
    <source>
        <dbReference type="Proteomes" id="UP001066276"/>
    </source>
</evidence>
<protein>
    <submittedName>
        <fullName evidence="1">Uncharacterized protein</fullName>
    </submittedName>
</protein>
<sequence>RTSMEAEEESATESFSENKRTVFIERRLKLLHTLKTDKWSKYIQNENNQKILQDFLEKDGPPFLFFNSTPEGGLTAVHEVPTAIKSKTVYVMKKANTPIGKDTIGKELIFGEISGGPIEHITTFLE</sequence>
<evidence type="ECO:0000313" key="1">
    <source>
        <dbReference type="EMBL" id="KAJ1100518.1"/>
    </source>
</evidence>
<feature type="non-terminal residue" evidence="1">
    <location>
        <position position="126"/>
    </location>
</feature>
<feature type="non-terminal residue" evidence="1">
    <location>
        <position position="1"/>
    </location>
</feature>
<organism evidence="1 2">
    <name type="scientific">Pleurodeles waltl</name>
    <name type="common">Iberian ribbed newt</name>
    <dbReference type="NCBI Taxonomy" id="8319"/>
    <lineage>
        <taxon>Eukaryota</taxon>
        <taxon>Metazoa</taxon>
        <taxon>Chordata</taxon>
        <taxon>Craniata</taxon>
        <taxon>Vertebrata</taxon>
        <taxon>Euteleostomi</taxon>
        <taxon>Amphibia</taxon>
        <taxon>Batrachia</taxon>
        <taxon>Caudata</taxon>
        <taxon>Salamandroidea</taxon>
        <taxon>Salamandridae</taxon>
        <taxon>Pleurodelinae</taxon>
        <taxon>Pleurodeles</taxon>
    </lineage>
</organism>
<keyword evidence="2" id="KW-1185">Reference proteome</keyword>
<reference evidence="1" key="1">
    <citation type="journal article" date="2022" name="bioRxiv">
        <title>Sequencing and chromosome-scale assembly of the giantPleurodeles waltlgenome.</title>
        <authorList>
            <person name="Brown T."/>
            <person name="Elewa A."/>
            <person name="Iarovenko S."/>
            <person name="Subramanian E."/>
            <person name="Araus A.J."/>
            <person name="Petzold A."/>
            <person name="Susuki M."/>
            <person name="Suzuki K.-i.T."/>
            <person name="Hayashi T."/>
            <person name="Toyoda A."/>
            <person name="Oliveira C."/>
            <person name="Osipova E."/>
            <person name="Leigh N.D."/>
            <person name="Simon A."/>
            <person name="Yun M.H."/>
        </authorList>
    </citation>
    <scope>NUCLEOTIDE SEQUENCE</scope>
    <source>
        <strain evidence="1">20211129_DDA</strain>
        <tissue evidence="1">Liver</tissue>
    </source>
</reference>
<comment type="caution">
    <text evidence="1">The sequence shown here is derived from an EMBL/GenBank/DDBJ whole genome shotgun (WGS) entry which is preliminary data.</text>
</comment>